<protein>
    <submittedName>
        <fullName evidence="1">Uncharacterized protein</fullName>
    </submittedName>
</protein>
<accession>A0A2K8NT19</accession>
<sequence>MLIWTICLGALVLLPWFILLGMLAMKYVFNKPVNKQWKIFFISLGIAYGILFIIAIFIFIFGQKLFG</sequence>
<proteinExistence type="predicted"/>
<evidence type="ECO:0000313" key="2">
    <source>
        <dbReference type="Proteomes" id="UP000232222"/>
    </source>
</evidence>
<keyword evidence="2" id="KW-1185">Reference proteome</keyword>
<dbReference type="EMBL" id="CP024962">
    <property type="protein sequence ID" value="ATZ16318.1"/>
    <property type="molecule type" value="Genomic_DNA"/>
</dbReference>
<dbReference type="KEGG" id="efr:EFREU_v1c02920"/>
<dbReference type="Proteomes" id="UP000232222">
    <property type="component" value="Chromosome"/>
</dbReference>
<dbReference type="AlphaFoldDB" id="A0A2K8NT19"/>
<reference evidence="1 2" key="1">
    <citation type="submission" date="2017-11" db="EMBL/GenBank/DDBJ databases">
        <title>Genome sequence of Entomoplasma freundtii BARC 318 (ATCC 51999).</title>
        <authorList>
            <person name="Lo W.-S."/>
            <person name="Gasparich G.E."/>
            <person name="Kuo C.-H."/>
        </authorList>
    </citation>
    <scope>NUCLEOTIDE SEQUENCE [LARGE SCALE GENOMIC DNA]</scope>
    <source>
        <strain evidence="1 2">BARC 318</strain>
    </source>
</reference>
<gene>
    <name evidence="1" type="ORF">EFREU_v1c02920</name>
</gene>
<evidence type="ECO:0000313" key="1">
    <source>
        <dbReference type="EMBL" id="ATZ16318.1"/>
    </source>
</evidence>
<name>A0A2K8NT19_9MOLU</name>
<organism evidence="1 2">
    <name type="scientific">Entomoplasma freundtii</name>
    <dbReference type="NCBI Taxonomy" id="74700"/>
    <lineage>
        <taxon>Bacteria</taxon>
        <taxon>Bacillati</taxon>
        <taxon>Mycoplasmatota</taxon>
        <taxon>Mollicutes</taxon>
        <taxon>Entomoplasmatales</taxon>
        <taxon>Entomoplasmataceae</taxon>
        <taxon>Entomoplasma</taxon>
    </lineage>
</organism>